<organism evidence="3 4">
    <name type="scientific">Salipiger marinus</name>
    <dbReference type="NCBI Taxonomy" id="555512"/>
    <lineage>
        <taxon>Bacteria</taxon>
        <taxon>Pseudomonadati</taxon>
        <taxon>Pseudomonadota</taxon>
        <taxon>Alphaproteobacteria</taxon>
        <taxon>Rhodobacterales</taxon>
        <taxon>Roseobacteraceae</taxon>
        <taxon>Salipiger</taxon>
    </lineage>
</organism>
<sequence length="336" mass="36518">MFAKTTVLGAFGAIWAAGAVWAADPVVFGTNWLAQGGHGGFYQALVDGTYEKYGLEVEIQPGGPQVNNRPMLSAGRLDFLMAGNLLLSFDNVRNGIPTTVVAAFYQKDPQTLMTHAGQYDSFAALTEAPTVLISKDGQFSFWQWLVDDHGFRDEQLRPYGFNLAQFLSDEAVVQQAYGTAEPIYAADQGAEVDTFLLADHGWSTYAATLETRQELVEENPELVQRFVNASIEGWNNFLYGDRTAAYEAIMAANPEMTVEKLDKEVAQFEKLGIIDVGDAETLGIGALTDERVKAFYDLAIASGIIEEGSVDLSKVADTSFVNKGHGLDIKAALTAD</sequence>
<evidence type="ECO:0000313" key="3">
    <source>
        <dbReference type="EMBL" id="SDI89770.1"/>
    </source>
</evidence>
<evidence type="ECO:0000313" key="4">
    <source>
        <dbReference type="Proteomes" id="UP000199093"/>
    </source>
</evidence>
<gene>
    <name evidence="3" type="ORF">SAMN04487993_101236</name>
</gene>
<dbReference type="Pfam" id="PF09084">
    <property type="entry name" value="NMT1"/>
    <property type="match status" value="1"/>
</dbReference>
<feature type="signal peptide" evidence="1">
    <location>
        <begin position="1"/>
        <end position="22"/>
    </location>
</feature>
<feature type="chain" id="PRO_5011529312" evidence="1">
    <location>
        <begin position="23"/>
        <end position="336"/>
    </location>
</feature>
<reference evidence="4" key="1">
    <citation type="submission" date="2016-10" db="EMBL/GenBank/DDBJ databases">
        <authorList>
            <person name="Varghese N."/>
            <person name="Submissions S."/>
        </authorList>
    </citation>
    <scope>NUCLEOTIDE SEQUENCE [LARGE SCALE GENOMIC DNA]</scope>
    <source>
        <strain evidence="4">DSM 26424</strain>
    </source>
</reference>
<dbReference type="InterPro" id="IPR015168">
    <property type="entry name" value="SsuA/THI5"/>
</dbReference>
<dbReference type="EMBL" id="FNEJ01000012">
    <property type="protein sequence ID" value="SDI89770.1"/>
    <property type="molecule type" value="Genomic_DNA"/>
</dbReference>
<proteinExistence type="predicted"/>
<dbReference type="PANTHER" id="PTHR31528">
    <property type="entry name" value="4-AMINO-5-HYDROXYMETHYL-2-METHYLPYRIMIDINE PHOSPHATE SYNTHASE THI11-RELATED"/>
    <property type="match status" value="1"/>
</dbReference>
<dbReference type="Proteomes" id="UP000199093">
    <property type="component" value="Unassembled WGS sequence"/>
</dbReference>
<accession>A0A1G8PDG7</accession>
<keyword evidence="4" id="KW-1185">Reference proteome</keyword>
<name>A0A1G8PDG7_9RHOB</name>
<dbReference type="RefSeq" id="WP_089848249.1">
    <property type="nucleotide sequence ID" value="NZ_FNEJ01000012.1"/>
</dbReference>
<dbReference type="PANTHER" id="PTHR31528:SF3">
    <property type="entry name" value="THIAMINE BIOSYNTHESIS PROTEIN HI_0357-RELATED"/>
    <property type="match status" value="1"/>
</dbReference>
<dbReference type="GO" id="GO:0009228">
    <property type="term" value="P:thiamine biosynthetic process"/>
    <property type="evidence" value="ECO:0007669"/>
    <property type="project" value="InterPro"/>
</dbReference>
<dbReference type="STRING" id="555512.SAMN04487993_101236"/>
<dbReference type="Gene3D" id="3.40.190.10">
    <property type="entry name" value="Periplasmic binding protein-like II"/>
    <property type="match status" value="2"/>
</dbReference>
<evidence type="ECO:0000256" key="1">
    <source>
        <dbReference type="SAM" id="SignalP"/>
    </source>
</evidence>
<keyword evidence="1" id="KW-0732">Signal</keyword>
<dbReference type="InterPro" id="IPR027939">
    <property type="entry name" value="NMT1/THI5"/>
</dbReference>
<protein>
    <submittedName>
        <fullName evidence="3">NitT/TauT family transport system substrate-binding protein</fullName>
    </submittedName>
</protein>
<dbReference type="AlphaFoldDB" id="A0A1G8PDG7"/>
<dbReference type="OrthoDB" id="5372616at2"/>
<feature type="domain" description="SsuA/THI5-like" evidence="2">
    <location>
        <begin position="37"/>
        <end position="236"/>
    </location>
</feature>
<dbReference type="SUPFAM" id="SSF53850">
    <property type="entry name" value="Periplasmic binding protein-like II"/>
    <property type="match status" value="1"/>
</dbReference>
<evidence type="ECO:0000259" key="2">
    <source>
        <dbReference type="Pfam" id="PF09084"/>
    </source>
</evidence>